<protein>
    <submittedName>
        <fullName evidence="2">Uncharacterized protein LOC112057869</fullName>
    </submittedName>
</protein>
<accession>A0A6J1P8Q6</accession>
<gene>
    <name evidence="2" type="primary">LOC112057869</name>
</gene>
<dbReference type="RefSeq" id="XP_023954205.2">
    <property type="nucleotide sequence ID" value="XM_024098437.2"/>
</dbReference>
<name>A0A6J1P8Q6_BICAN</name>
<sequence>MFGAADLDIRKMKYNILWGILEYDVRFTRFFIRIGHADVRVKYGDTEIAGTVRGNMEFVAVGVGGTAHMWYDYQGIAHIKTINPELRSESIRSDVKVVGSRDYSDQVNNFFNYEILPLYEKYQHEVNTMLGQVIIWGVDWIRSIR</sequence>
<proteinExistence type="predicted"/>
<dbReference type="OrthoDB" id="7339216at2759"/>
<reference evidence="2" key="1">
    <citation type="submission" date="2025-08" db="UniProtKB">
        <authorList>
            <consortium name="RefSeq"/>
        </authorList>
    </citation>
    <scope>IDENTIFICATION</scope>
</reference>
<keyword evidence="1" id="KW-1185">Reference proteome</keyword>
<dbReference type="GeneID" id="112057869"/>
<evidence type="ECO:0000313" key="1">
    <source>
        <dbReference type="Proteomes" id="UP001652582"/>
    </source>
</evidence>
<dbReference type="AlphaFoldDB" id="A0A6J1P8Q6"/>
<dbReference type="KEGG" id="bany:112057869"/>
<organism evidence="1 2">
    <name type="scientific">Bicyclus anynana</name>
    <name type="common">Squinting bush brown butterfly</name>
    <dbReference type="NCBI Taxonomy" id="110368"/>
    <lineage>
        <taxon>Eukaryota</taxon>
        <taxon>Metazoa</taxon>
        <taxon>Ecdysozoa</taxon>
        <taxon>Arthropoda</taxon>
        <taxon>Hexapoda</taxon>
        <taxon>Insecta</taxon>
        <taxon>Pterygota</taxon>
        <taxon>Neoptera</taxon>
        <taxon>Endopterygota</taxon>
        <taxon>Lepidoptera</taxon>
        <taxon>Glossata</taxon>
        <taxon>Ditrysia</taxon>
        <taxon>Papilionoidea</taxon>
        <taxon>Nymphalidae</taxon>
        <taxon>Satyrinae</taxon>
        <taxon>Satyrini</taxon>
        <taxon>Mycalesina</taxon>
        <taxon>Bicyclus</taxon>
    </lineage>
</organism>
<dbReference type="Proteomes" id="UP001652582">
    <property type="component" value="Chromosome 4"/>
</dbReference>
<evidence type="ECO:0000313" key="2">
    <source>
        <dbReference type="RefSeq" id="XP_023954205.2"/>
    </source>
</evidence>